<accession>A0A804IRF7</accession>
<reference evidence="1" key="1">
    <citation type="submission" date="2021-03" db="EMBL/GenBank/DDBJ databases">
        <authorList>
            <consortium name="Genoscope - CEA"/>
            <person name="William W."/>
        </authorList>
    </citation>
    <scope>NUCLEOTIDE SEQUENCE</scope>
    <source>
        <strain evidence="1">Doubled-haploid Pahang</strain>
    </source>
</reference>
<dbReference type="InParanoid" id="A0A804IRF7"/>
<name>A0A804IRF7_MUSAM</name>
<dbReference type="AlphaFoldDB" id="A0A804IRF7"/>
<sequence length="58" mass="6505">MIPFREYPLVTPVVLDWRYLGTSLSPLMVATAASLGIAEQYIKAFGCIAKEVRINVKY</sequence>
<dbReference type="EMBL" id="HG996469">
    <property type="protein sequence ID" value="CAG1842737.1"/>
    <property type="molecule type" value="Genomic_DNA"/>
</dbReference>
<keyword evidence="3" id="KW-1185">Reference proteome</keyword>
<gene>
    <name evidence="1" type="ORF">GSMUA_125320.1</name>
</gene>
<organism evidence="2 3">
    <name type="scientific">Musa acuminata subsp. malaccensis</name>
    <name type="common">Wild banana</name>
    <name type="synonym">Musa malaccensis</name>
    <dbReference type="NCBI Taxonomy" id="214687"/>
    <lineage>
        <taxon>Eukaryota</taxon>
        <taxon>Viridiplantae</taxon>
        <taxon>Streptophyta</taxon>
        <taxon>Embryophyta</taxon>
        <taxon>Tracheophyta</taxon>
        <taxon>Spermatophyta</taxon>
        <taxon>Magnoliopsida</taxon>
        <taxon>Liliopsida</taxon>
        <taxon>Zingiberales</taxon>
        <taxon>Musaceae</taxon>
        <taxon>Musa</taxon>
    </lineage>
</organism>
<reference evidence="2" key="2">
    <citation type="submission" date="2021-05" db="UniProtKB">
        <authorList>
            <consortium name="EnsemblPlants"/>
        </authorList>
    </citation>
    <scope>IDENTIFICATION</scope>
    <source>
        <strain evidence="2">subsp. malaccensis</strain>
    </source>
</reference>
<evidence type="ECO:0000313" key="1">
    <source>
        <dbReference type="EMBL" id="CAG1842737.1"/>
    </source>
</evidence>
<proteinExistence type="predicted"/>
<dbReference type="EnsemblPlants" id="Ma04_t19310.1">
    <property type="protein sequence ID" value="Ma04_p19310.1"/>
    <property type="gene ID" value="Ma04_g19310"/>
</dbReference>
<evidence type="ECO:0000313" key="3">
    <source>
        <dbReference type="Proteomes" id="UP000012960"/>
    </source>
</evidence>
<dbReference type="Gramene" id="Ma04_t19310.1">
    <property type="protein sequence ID" value="Ma04_p19310.1"/>
    <property type="gene ID" value="Ma04_g19310"/>
</dbReference>
<evidence type="ECO:0000313" key="2">
    <source>
        <dbReference type="EnsemblPlants" id="Ma04_p19310.1"/>
    </source>
</evidence>
<dbReference type="Proteomes" id="UP000012960">
    <property type="component" value="Unplaced"/>
</dbReference>
<protein>
    <submittedName>
        <fullName evidence="1">(wild Malaysian banana) hypothetical protein</fullName>
    </submittedName>
</protein>